<evidence type="ECO:0000313" key="7">
    <source>
        <dbReference type="Proteomes" id="UP000014411"/>
    </source>
</evidence>
<dbReference type="HOGENOM" id="CLU_069356_28_2_5"/>
<keyword evidence="3" id="KW-0804">Transcription</keyword>
<name>S3I784_9HYPH</name>
<comment type="caution">
    <text evidence="6">The sequence shown here is derived from an EMBL/GenBank/DDBJ whole genome shotgun (WGS) entry which is preliminary data.</text>
</comment>
<dbReference type="eggNOG" id="COG1309">
    <property type="taxonomic scope" value="Bacteria"/>
</dbReference>
<dbReference type="PRINTS" id="PR00455">
    <property type="entry name" value="HTHTETR"/>
</dbReference>
<dbReference type="PANTHER" id="PTHR47506">
    <property type="entry name" value="TRANSCRIPTIONAL REGULATORY PROTEIN"/>
    <property type="match status" value="1"/>
</dbReference>
<dbReference type="InterPro" id="IPR036271">
    <property type="entry name" value="Tet_transcr_reg_TetR-rel_C_sf"/>
</dbReference>
<dbReference type="PANTHER" id="PTHR47506:SF7">
    <property type="entry name" value="TRANSCRIPTIONAL REGULATORY PROTEIN"/>
    <property type="match status" value="1"/>
</dbReference>
<evidence type="ECO:0000259" key="5">
    <source>
        <dbReference type="PROSITE" id="PS50977"/>
    </source>
</evidence>
<evidence type="ECO:0000256" key="2">
    <source>
        <dbReference type="ARBA" id="ARBA00023125"/>
    </source>
</evidence>
<evidence type="ECO:0000256" key="4">
    <source>
        <dbReference type="PROSITE-ProRule" id="PRU00335"/>
    </source>
</evidence>
<gene>
    <name evidence="6" type="ORF">RGCCGE502_25168</name>
</gene>
<dbReference type="Pfam" id="PF00440">
    <property type="entry name" value="TetR_N"/>
    <property type="match status" value="1"/>
</dbReference>
<feature type="DNA-binding region" description="H-T-H motif" evidence="4">
    <location>
        <begin position="32"/>
        <end position="51"/>
    </location>
</feature>
<organism evidence="6 7">
    <name type="scientific">Rhizobium grahamii CCGE 502</name>
    <dbReference type="NCBI Taxonomy" id="990285"/>
    <lineage>
        <taxon>Bacteria</taxon>
        <taxon>Pseudomonadati</taxon>
        <taxon>Pseudomonadota</taxon>
        <taxon>Alphaproteobacteria</taxon>
        <taxon>Hyphomicrobiales</taxon>
        <taxon>Rhizobiaceae</taxon>
        <taxon>Rhizobium/Agrobacterium group</taxon>
        <taxon>Rhizobium</taxon>
    </lineage>
</organism>
<keyword evidence="2 4" id="KW-0238">DNA-binding</keyword>
<reference evidence="6 7" key="1">
    <citation type="journal article" date="2012" name="J. Bacteriol.">
        <title>Genome sequence of Rhizobium grahamii CCGE502, a broad-host-range symbiont with low nodulation competitiveness in Phaseolus vulgaris.</title>
        <authorList>
            <person name="Althabegoiti M.J."/>
            <person name="Lozano L."/>
            <person name="Torres-Tejerizo G."/>
            <person name="Ormeno-Orrillo E."/>
            <person name="Rogel M.A."/>
            <person name="Gonzalez V."/>
            <person name="Martinez-Romero E."/>
        </authorList>
    </citation>
    <scope>NUCLEOTIDE SEQUENCE [LARGE SCALE GENOMIC DNA]</scope>
    <source>
        <strain evidence="6 7">CCGE 502</strain>
    </source>
</reference>
<keyword evidence="1" id="KW-0805">Transcription regulation</keyword>
<dbReference type="AlphaFoldDB" id="S3I784"/>
<dbReference type="InterPro" id="IPR001647">
    <property type="entry name" value="HTH_TetR"/>
</dbReference>
<dbReference type="RefSeq" id="WP_016556970.1">
    <property type="nucleotide sequence ID" value="NZ_AEYE02000031.1"/>
</dbReference>
<dbReference type="STRING" id="990285.RGCCGE502_25168"/>
<dbReference type="PROSITE" id="PS50977">
    <property type="entry name" value="HTH_TETR_2"/>
    <property type="match status" value="1"/>
</dbReference>
<dbReference type="Proteomes" id="UP000014411">
    <property type="component" value="Unassembled WGS sequence"/>
</dbReference>
<accession>S3I784</accession>
<keyword evidence="7" id="KW-1185">Reference proteome</keyword>
<evidence type="ECO:0000256" key="1">
    <source>
        <dbReference type="ARBA" id="ARBA00023015"/>
    </source>
</evidence>
<sequence length="183" mass="19689">MRPTKEQADQNRRRIIEAAGRLFREKGIHAVGVDEVMKTAGLTHGGFYGHFKSKGDLATEALSHAMDESLRSEQDFPSVAALAETYLSKAHRDEAENGCTVASLGPELARLPSGKRGVIASYVRKRIDQMETLQEKTGGQADRGKAIADLASLVGALVMARAVDDEALSDEILAETIRVVGNG</sequence>
<feature type="domain" description="HTH tetR-type" evidence="5">
    <location>
        <begin position="9"/>
        <end position="69"/>
    </location>
</feature>
<proteinExistence type="predicted"/>
<dbReference type="GO" id="GO:0003677">
    <property type="term" value="F:DNA binding"/>
    <property type="evidence" value="ECO:0007669"/>
    <property type="project" value="UniProtKB-UniRule"/>
</dbReference>
<protein>
    <submittedName>
        <fullName evidence="6">Transcriptional regulator</fullName>
    </submittedName>
</protein>
<dbReference type="SUPFAM" id="SSF46689">
    <property type="entry name" value="Homeodomain-like"/>
    <property type="match status" value="1"/>
</dbReference>
<dbReference type="EMBL" id="AEYE02000031">
    <property type="protein sequence ID" value="EPE95238.1"/>
    <property type="molecule type" value="Genomic_DNA"/>
</dbReference>
<dbReference type="Gene3D" id="1.10.10.60">
    <property type="entry name" value="Homeodomain-like"/>
    <property type="match status" value="1"/>
</dbReference>
<dbReference type="SUPFAM" id="SSF48498">
    <property type="entry name" value="Tetracyclin repressor-like, C-terminal domain"/>
    <property type="match status" value="1"/>
</dbReference>
<evidence type="ECO:0000256" key="3">
    <source>
        <dbReference type="ARBA" id="ARBA00023163"/>
    </source>
</evidence>
<dbReference type="Gene3D" id="1.10.357.10">
    <property type="entry name" value="Tetracycline Repressor, domain 2"/>
    <property type="match status" value="1"/>
</dbReference>
<evidence type="ECO:0000313" key="6">
    <source>
        <dbReference type="EMBL" id="EPE95238.1"/>
    </source>
</evidence>
<dbReference type="InterPro" id="IPR009057">
    <property type="entry name" value="Homeodomain-like_sf"/>
</dbReference>